<dbReference type="Proteomes" id="UP000648075">
    <property type="component" value="Unassembled WGS sequence"/>
</dbReference>
<keyword evidence="2" id="KW-0560">Oxidoreductase</keyword>
<organism evidence="3 4">
    <name type="scientific">Novosphingobium colocasiae</name>
    <dbReference type="NCBI Taxonomy" id="1256513"/>
    <lineage>
        <taxon>Bacteria</taxon>
        <taxon>Pseudomonadati</taxon>
        <taxon>Pseudomonadota</taxon>
        <taxon>Alphaproteobacteria</taxon>
        <taxon>Sphingomonadales</taxon>
        <taxon>Sphingomonadaceae</taxon>
        <taxon>Novosphingobium</taxon>
    </lineage>
</organism>
<dbReference type="AlphaFoldDB" id="A0A918UEG6"/>
<evidence type="ECO:0000313" key="3">
    <source>
        <dbReference type="EMBL" id="GGY95876.1"/>
    </source>
</evidence>
<protein>
    <submittedName>
        <fullName evidence="3">3-alpha-hydroxysteroid dehydrogenase</fullName>
    </submittedName>
</protein>
<reference evidence="3" key="2">
    <citation type="submission" date="2020-09" db="EMBL/GenBank/DDBJ databases">
        <authorList>
            <person name="Sun Q."/>
            <person name="Kim S."/>
        </authorList>
    </citation>
    <scope>NUCLEOTIDE SEQUENCE</scope>
    <source>
        <strain evidence="3">KCTC 32255</strain>
    </source>
</reference>
<dbReference type="PANTHER" id="PTHR43639">
    <property type="entry name" value="OXIDOREDUCTASE, SHORT-CHAIN DEHYDROGENASE/REDUCTASE FAMILY (AFU_ORTHOLOGUE AFUA_5G02870)"/>
    <property type="match status" value="1"/>
</dbReference>
<gene>
    <name evidence="3" type="ORF">GCM10011614_08280</name>
</gene>
<dbReference type="PANTHER" id="PTHR43639:SF1">
    <property type="entry name" value="SHORT-CHAIN DEHYDROGENASE_REDUCTASE FAMILY PROTEIN"/>
    <property type="match status" value="1"/>
</dbReference>
<keyword evidence="4" id="KW-1185">Reference proteome</keyword>
<reference evidence="3" key="1">
    <citation type="journal article" date="2014" name="Int. J. Syst. Evol. Microbiol.">
        <title>Complete genome sequence of Corynebacterium casei LMG S-19264T (=DSM 44701T), isolated from a smear-ripened cheese.</title>
        <authorList>
            <consortium name="US DOE Joint Genome Institute (JGI-PGF)"/>
            <person name="Walter F."/>
            <person name="Albersmeier A."/>
            <person name="Kalinowski J."/>
            <person name="Ruckert C."/>
        </authorList>
    </citation>
    <scope>NUCLEOTIDE SEQUENCE</scope>
    <source>
        <strain evidence="3">KCTC 32255</strain>
    </source>
</reference>
<accession>A0A918UEG6</accession>
<evidence type="ECO:0000256" key="1">
    <source>
        <dbReference type="ARBA" id="ARBA00006484"/>
    </source>
</evidence>
<dbReference type="NCBIfam" id="NF005559">
    <property type="entry name" value="PRK07231.1"/>
    <property type="match status" value="1"/>
</dbReference>
<sequence length="246" mass="25499">MAKRLQGKVAIITGAAQGQGAHEAKAFVAEGAKVMITDVKAEVLDLAKSLGDDARAMIHDVSDEDQWQAVVAAAIDAFGKVDILVNNAGIFSPGPVTETSKATFVAHFNVNQLGTFLGIKSVVPAMKENGGGSIVNISSGAGQRGYPDMVAYQATKYAVTGMTKGLARELAPFGIRVNSIHPGLIETPMIAGPEGKADFMVEIAKTVPLGRIGSTDDVVEPVIYLASDMSGYVTGSEMTMDGGTGL</sequence>
<dbReference type="InterPro" id="IPR036291">
    <property type="entry name" value="NAD(P)-bd_dom_sf"/>
</dbReference>
<evidence type="ECO:0000256" key="2">
    <source>
        <dbReference type="ARBA" id="ARBA00023002"/>
    </source>
</evidence>
<name>A0A918UEG6_9SPHN</name>
<dbReference type="EMBL" id="BMZA01000002">
    <property type="protein sequence ID" value="GGY95876.1"/>
    <property type="molecule type" value="Genomic_DNA"/>
</dbReference>
<dbReference type="Gene3D" id="3.40.50.720">
    <property type="entry name" value="NAD(P)-binding Rossmann-like Domain"/>
    <property type="match status" value="1"/>
</dbReference>
<dbReference type="InterPro" id="IPR002347">
    <property type="entry name" value="SDR_fam"/>
</dbReference>
<dbReference type="SUPFAM" id="SSF51735">
    <property type="entry name" value="NAD(P)-binding Rossmann-fold domains"/>
    <property type="match status" value="1"/>
</dbReference>
<comment type="caution">
    <text evidence="3">The sequence shown here is derived from an EMBL/GenBank/DDBJ whole genome shotgun (WGS) entry which is preliminary data.</text>
</comment>
<dbReference type="FunFam" id="3.40.50.720:FF:000084">
    <property type="entry name" value="Short-chain dehydrogenase reductase"/>
    <property type="match status" value="1"/>
</dbReference>
<evidence type="ECO:0000313" key="4">
    <source>
        <dbReference type="Proteomes" id="UP000648075"/>
    </source>
</evidence>
<dbReference type="PRINTS" id="PR00081">
    <property type="entry name" value="GDHRDH"/>
</dbReference>
<dbReference type="PRINTS" id="PR00080">
    <property type="entry name" value="SDRFAMILY"/>
</dbReference>
<proteinExistence type="inferred from homology"/>
<dbReference type="Pfam" id="PF13561">
    <property type="entry name" value="adh_short_C2"/>
    <property type="match status" value="1"/>
</dbReference>
<comment type="similarity">
    <text evidence="1">Belongs to the short-chain dehydrogenases/reductases (SDR) family.</text>
</comment>
<dbReference type="GO" id="GO:0016491">
    <property type="term" value="F:oxidoreductase activity"/>
    <property type="evidence" value="ECO:0007669"/>
    <property type="project" value="UniProtKB-KW"/>
</dbReference>
<dbReference type="RefSeq" id="WP_189619869.1">
    <property type="nucleotide sequence ID" value="NZ_BMZA01000002.1"/>
</dbReference>